<comment type="caution">
    <text evidence="5">The sequence shown here is derived from an EMBL/GenBank/DDBJ whole genome shotgun (WGS) entry which is preliminary data.</text>
</comment>
<gene>
    <name evidence="5" type="ORF">ACFO4L_07900</name>
</gene>
<protein>
    <submittedName>
        <fullName evidence="5">ABC transporter ATP-binding protein</fullName>
    </submittedName>
</protein>
<keyword evidence="1" id="KW-0813">Transport</keyword>
<dbReference type="Pfam" id="PF00005">
    <property type="entry name" value="ABC_tran"/>
    <property type="match status" value="1"/>
</dbReference>
<dbReference type="Gene3D" id="3.40.50.300">
    <property type="entry name" value="P-loop containing nucleotide triphosphate hydrolases"/>
    <property type="match status" value="1"/>
</dbReference>
<dbReference type="SUPFAM" id="SSF52540">
    <property type="entry name" value="P-loop containing nucleoside triphosphate hydrolases"/>
    <property type="match status" value="1"/>
</dbReference>
<name>A0ABV9NSW9_9BACI</name>
<organism evidence="5 6">
    <name type="scientific">Bacillus daqingensis</name>
    <dbReference type="NCBI Taxonomy" id="872396"/>
    <lineage>
        <taxon>Bacteria</taxon>
        <taxon>Bacillati</taxon>
        <taxon>Bacillota</taxon>
        <taxon>Bacilli</taxon>
        <taxon>Bacillales</taxon>
        <taxon>Bacillaceae</taxon>
        <taxon>Bacillus</taxon>
    </lineage>
</organism>
<reference evidence="6" key="1">
    <citation type="journal article" date="2019" name="Int. J. Syst. Evol. Microbiol.">
        <title>The Global Catalogue of Microorganisms (GCM) 10K type strain sequencing project: providing services to taxonomists for standard genome sequencing and annotation.</title>
        <authorList>
            <consortium name="The Broad Institute Genomics Platform"/>
            <consortium name="The Broad Institute Genome Sequencing Center for Infectious Disease"/>
            <person name="Wu L."/>
            <person name="Ma J."/>
        </authorList>
    </citation>
    <scope>NUCLEOTIDE SEQUENCE [LARGE SCALE GENOMIC DNA]</scope>
    <source>
        <strain evidence="6">JCM 12165</strain>
    </source>
</reference>
<dbReference type="SMART" id="SM00382">
    <property type="entry name" value="AAA"/>
    <property type="match status" value="1"/>
</dbReference>
<keyword evidence="3 5" id="KW-0067">ATP-binding</keyword>
<dbReference type="EMBL" id="JBHSGK010000005">
    <property type="protein sequence ID" value="MFC4736508.1"/>
    <property type="molecule type" value="Genomic_DNA"/>
</dbReference>
<dbReference type="InterPro" id="IPR003593">
    <property type="entry name" value="AAA+_ATPase"/>
</dbReference>
<dbReference type="InterPro" id="IPR050763">
    <property type="entry name" value="ABC_transporter_ATP-binding"/>
</dbReference>
<keyword evidence="6" id="KW-1185">Reference proteome</keyword>
<evidence type="ECO:0000256" key="1">
    <source>
        <dbReference type="ARBA" id="ARBA00022448"/>
    </source>
</evidence>
<dbReference type="Proteomes" id="UP001595896">
    <property type="component" value="Unassembled WGS sequence"/>
</dbReference>
<evidence type="ECO:0000313" key="5">
    <source>
        <dbReference type="EMBL" id="MFC4736508.1"/>
    </source>
</evidence>
<dbReference type="GO" id="GO:0005524">
    <property type="term" value="F:ATP binding"/>
    <property type="evidence" value="ECO:0007669"/>
    <property type="project" value="UniProtKB-KW"/>
</dbReference>
<dbReference type="InterPro" id="IPR003439">
    <property type="entry name" value="ABC_transporter-like_ATP-bd"/>
</dbReference>
<evidence type="ECO:0000313" key="6">
    <source>
        <dbReference type="Proteomes" id="UP001595896"/>
    </source>
</evidence>
<dbReference type="RefSeq" id="WP_377909145.1">
    <property type="nucleotide sequence ID" value="NZ_JBHSGK010000005.1"/>
</dbReference>
<dbReference type="InterPro" id="IPR027417">
    <property type="entry name" value="P-loop_NTPase"/>
</dbReference>
<accession>A0ABV9NSW9</accession>
<dbReference type="CDD" id="cd03230">
    <property type="entry name" value="ABC_DR_subfamily_A"/>
    <property type="match status" value="1"/>
</dbReference>
<keyword evidence="2" id="KW-0547">Nucleotide-binding</keyword>
<proteinExistence type="predicted"/>
<dbReference type="PROSITE" id="PS50893">
    <property type="entry name" value="ABC_TRANSPORTER_2"/>
    <property type="match status" value="1"/>
</dbReference>
<evidence type="ECO:0000256" key="2">
    <source>
        <dbReference type="ARBA" id="ARBA00022741"/>
    </source>
</evidence>
<feature type="domain" description="ABC transporter" evidence="4">
    <location>
        <begin position="4"/>
        <end position="233"/>
    </location>
</feature>
<dbReference type="PANTHER" id="PTHR42711:SF13">
    <property type="entry name" value="ABC TRANSPORTER, ATP-BINDING PROTEIN"/>
    <property type="match status" value="1"/>
</dbReference>
<evidence type="ECO:0000259" key="4">
    <source>
        <dbReference type="PROSITE" id="PS50893"/>
    </source>
</evidence>
<sequence length="283" mass="31441">MSIIYMNQVSKYFGQEKALDGLHVDISRGEIYGFLGPSGAGKTTTIHLLTGQMPITDGEAEVFGKPALQMKRRENLQRIGIMTEASGLYQRLTVQENLKLFAKLYEVKQPGKRIDEVLELTGMSREKKKPAAKLSKGMTQRVLFARAILHEPELLFLDEPTAALDPASSSRIHRGLQEMREQGTTIFLTTHDMQEAETLCDRVAFLDNGRVQLSDKPKLLRQAYADGTISVELKDGSAYSLQQTKDDAAKLADWIGSGRVAEVKTNLPTLGDIFIQTTGRELV</sequence>
<evidence type="ECO:0000256" key="3">
    <source>
        <dbReference type="ARBA" id="ARBA00022840"/>
    </source>
</evidence>
<dbReference type="PANTHER" id="PTHR42711">
    <property type="entry name" value="ABC TRANSPORTER ATP-BINDING PROTEIN"/>
    <property type="match status" value="1"/>
</dbReference>